<dbReference type="OrthoDB" id="2133778at2759"/>
<keyword evidence="3" id="KW-1185">Reference proteome</keyword>
<keyword evidence="1" id="KW-0732">Signal</keyword>
<evidence type="ECO:0000313" key="2">
    <source>
        <dbReference type="EMBL" id="CAD7285453.1"/>
    </source>
</evidence>
<name>A0A7R9GK74_9CRUS</name>
<proteinExistence type="predicted"/>
<dbReference type="EMBL" id="OA896995">
    <property type="protein sequence ID" value="CAD7285453.1"/>
    <property type="molecule type" value="Genomic_DNA"/>
</dbReference>
<dbReference type="Proteomes" id="UP000678499">
    <property type="component" value="Unassembled WGS sequence"/>
</dbReference>
<dbReference type="EMBL" id="CAJPEX010014958">
    <property type="protein sequence ID" value="CAG0925605.1"/>
    <property type="molecule type" value="Genomic_DNA"/>
</dbReference>
<accession>A0A7R9GK74</accession>
<dbReference type="AlphaFoldDB" id="A0A7R9GK74"/>
<protein>
    <recommendedName>
        <fullName evidence="4">Secreted protein</fullName>
    </recommendedName>
</protein>
<organism evidence="2">
    <name type="scientific">Notodromas monacha</name>
    <dbReference type="NCBI Taxonomy" id="399045"/>
    <lineage>
        <taxon>Eukaryota</taxon>
        <taxon>Metazoa</taxon>
        <taxon>Ecdysozoa</taxon>
        <taxon>Arthropoda</taxon>
        <taxon>Crustacea</taxon>
        <taxon>Oligostraca</taxon>
        <taxon>Ostracoda</taxon>
        <taxon>Podocopa</taxon>
        <taxon>Podocopida</taxon>
        <taxon>Cypridocopina</taxon>
        <taxon>Cypridoidea</taxon>
        <taxon>Cyprididae</taxon>
        <taxon>Notodromas</taxon>
    </lineage>
</organism>
<evidence type="ECO:0008006" key="4">
    <source>
        <dbReference type="Google" id="ProtNLM"/>
    </source>
</evidence>
<feature type="chain" id="PRO_5036210840" description="Secreted protein" evidence="1">
    <location>
        <begin position="24"/>
        <end position="93"/>
    </location>
</feature>
<gene>
    <name evidence="2" type="ORF">NMOB1V02_LOCUS13055</name>
</gene>
<evidence type="ECO:0000256" key="1">
    <source>
        <dbReference type="SAM" id="SignalP"/>
    </source>
</evidence>
<sequence length="93" mass="10556">MRMRYEVVLVVGILGFLSARTKARNSLCPYDTTITTVPELLRYLSHRGDLLNWIFGDLRYVGNLTRMDAAPDALAACYGECMACSTTLFFLRR</sequence>
<evidence type="ECO:0000313" key="3">
    <source>
        <dbReference type="Proteomes" id="UP000678499"/>
    </source>
</evidence>
<feature type="signal peptide" evidence="1">
    <location>
        <begin position="1"/>
        <end position="23"/>
    </location>
</feature>
<reference evidence="2" key="1">
    <citation type="submission" date="2020-11" db="EMBL/GenBank/DDBJ databases">
        <authorList>
            <person name="Tran Van P."/>
        </authorList>
    </citation>
    <scope>NUCLEOTIDE SEQUENCE</scope>
</reference>